<sequence>MAVAAREQKELLALMHQQLVQMGYERAAKELLDQSGQKSFPSSSISLKEIITHWRKTSSQSMKQKTIESKRGTPVKIRIPDPKSSSESSEEEEAAKTITSVPANLPGNNSTELRETVAKEESSSEDSDSSSEEEAVARKTVKNPVAENKAEFLQLADQNTNSVPGKGVAVAAVQAKGKQNKSASNKPLPPAVRKAGPNKGLSSKAGPPSQSLISGGQKTAQTTLAKAAESSESSSSTSESEEGATSTVVKAQPSKPSLKKTESTSEDSSDDSDSEEGSKAPAVQVKPAVQNAQVSSPLVKKSPATAGSSTRNAVKVTPAKQTSVRSGNAKKSTESTDTSESSDSSDSEAKEPALVAQLKLSGKNPQTFKAPAKNAASSSLNKAVSASSPSKSTQKPPATSLAKPPPPSKEAQSSESSESSSESENETLPVPISQKRLLTPRPSVGTKQNQADQPGIVPKAASGALKGKEAQNESTSSSDSEDETVPTPCKLPAPSAPKASPAVQDACKVKPQPPEESHQKAQQSEDSSEDSSDDSDSEEDATFTQKPAQITRKPALIPVKSPTAKNAGITSGKPQPAGKGGTTRTKSGAVPVPEASESSETSSSDSSDSKEAEKPAAQPPIHPFFKQMTGKTAIPSGKGVQTTLNTPNAASSKCQSPATKATGKEGQAPSQKAKPGQGQVLAAKSSGITIHKESSSDSSSDSEEEAGASTTAKQPAQPAIQQKQEAKKESESSSEESSDEDLEASQSLLAGLSGPSKIQASTVAAGPLISKQSSGKASTPTVSAQAKASGKPAPADSTSSAESSSSSSEAEETVIPKTEIVSLPSSGREAAAAKVEKGARKRGLKSTSSKAPPAKKAAAKAQSNGQAPGTSAVQLPESLTPLSKAASGNKEQAAPQVSLGTQEDAHSNPVGKAKMSKTGTKEKSSKKRKLAAGDADPEVSKGKKLKMQSGEEKLIKKKKKKKKSKSSDNIKSPKKKNVKEKKSDKKKKKSKNVERLDADGTQKKKKKKKKIDNLEEKA</sequence>
<feature type="region of interest" description="Disordered" evidence="1">
    <location>
        <begin position="56"/>
        <end position="145"/>
    </location>
</feature>
<feature type="compositionally biased region" description="Low complexity" evidence="1">
    <location>
        <begin position="335"/>
        <end position="344"/>
    </location>
</feature>
<dbReference type="Proteomes" id="UP000695026">
    <property type="component" value="Unplaced"/>
</dbReference>
<feature type="compositionally biased region" description="Acidic residues" evidence="1">
    <location>
        <begin position="123"/>
        <end position="134"/>
    </location>
</feature>
<feature type="compositionally biased region" description="Low complexity" evidence="1">
    <location>
        <begin position="594"/>
        <end position="606"/>
    </location>
</feature>
<dbReference type="InterPro" id="IPR006594">
    <property type="entry name" value="LisH"/>
</dbReference>
<feature type="compositionally biased region" description="Acidic residues" evidence="1">
    <location>
        <begin position="526"/>
        <end position="541"/>
    </location>
</feature>
<feature type="region of interest" description="Disordered" evidence="1">
    <location>
        <begin position="171"/>
        <end position="753"/>
    </location>
</feature>
<dbReference type="RefSeq" id="XP_025025271.1">
    <property type="nucleotide sequence ID" value="XM_025169503.1"/>
</dbReference>
<feature type="compositionally biased region" description="Basic residues" evidence="1">
    <location>
        <begin position="972"/>
        <end position="990"/>
    </location>
</feature>
<gene>
    <name evidence="3 4" type="primary">LOC103051274</name>
</gene>
<dbReference type="OMA" id="VYDTPRN"/>
<feature type="compositionally biased region" description="Low complexity" evidence="1">
    <location>
        <begin position="217"/>
        <end position="247"/>
    </location>
</feature>
<dbReference type="GO" id="GO:0005730">
    <property type="term" value="C:nucleolus"/>
    <property type="evidence" value="ECO:0007669"/>
    <property type="project" value="TreeGrafter"/>
</dbReference>
<feature type="compositionally biased region" description="Polar residues" evidence="1">
    <location>
        <begin position="862"/>
        <end position="873"/>
    </location>
</feature>
<evidence type="ECO:0000313" key="3">
    <source>
        <dbReference type="RefSeq" id="XP_025025271.1"/>
    </source>
</evidence>
<dbReference type="GO" id="GO:0042790">
    <property type="term" value="P:nucleolar large rRNA transcription by RNA polymerase I"/>
    <property type="evidence" value="ECO:0007669"/>
    <property type="project" value="TreeGrafter"/>
</dbReference>
<organism evidence="2 3">
    <name type="scientific">Python bivittatus</name>
    <name type="common">Burmese python</name>
    <name type="synonym">Python molurus bivittatus</name>
    <dbReference type="NCBI Taxonomy" id="176946"/>
    <lineage>
        <taxon>Eukaryota</taxon>
        <taxon>Metazoa</taxon>
        <taxon>Chordata</taxon>
        <taxon>Craniata</taxon>
        <taxon>Vertebrata</taxon>
        <taxon>Euteleostomi</taxon>
        <taxon>Lepidosauria</taxon>
        <taxon>Squamata</taxon>
        <taxon>Bifurcata</taxon>
        <taxon>Unidentata</taxon>
        <taxon>Episquamata</taxon>
        <taxon>Toxicofera</taxon>
        <taxon>Serpentes</taxon>
        <taxon>Henophidia</taxon>
        <taxon>Pythonidae</taxon>
        <taxon>Python</taxon>
    </lineage>
</organism>
<feature type="compositionally biased region" description="Acidic residues" evidence="1">
    <location>
        <begin position="264"/>
        <end position="275"/>
    </location>
</feature>
<dbReference type="PROSITE" id="PS50896">
    <property type="entry name" value="LISH"/>
    <property type="match status" value="1"/>
</dbReference>
<feature type="compositionally biased region" description="Low complexity" evidence="1">
    <location>
        <begin position="797"/>
        <end position="808"/>
    </location>
</feature>
<dbReference type="OrthoDB" id="9838304at2759"/>
<feature type="compositionally biased region" description="Basic and acidic residues" evidence="1">
    <location>
        <begin position="991"/>
        <end position="1002"/>
    </location>
</feature>
<evidence type="ECO:0000256" key="1">
    <source>
        <dbReference type="SAM" id="MobiDB-lite"/>
    </source>
</evidence>
<protein>
    <submittedName>
        <fullName evidence="3 4">Nucleolar and coiled-body phosphoprotein 1 isoform X1</fullName>
    </submittedName>
</protein>
<feature type="compositionally biased region" description="Low complexity" evidence="1">
    <location>
        <begin position="850"/>
        <end position="861"/>
    </location>
</feature>
<dbReference type="GeneID" id="103051274"/>
<reference evidence="3 4" key="1">
    <citation type="submission" date="2025-04" db="UniProtKB">
        <authorList>
            <consortium name="RefSeq"/>
        </authorList>
    </citation>
    <scope>IDENTIFICATION</scope>
    <source>
        <tissue evidence="3 4">Liver</tissue>
    </source>
</reference>
<feature type="compositionally biased region" description="Basic and acidic residues" evidence="1">
    <location>
        <begin position="112"/>
        <end position="122"/>
    </location>
</feature>
<feature type="compositionally biased region" description="Acidic residues" evidence="1">
    <location>
        <begin position="732"/>
        <end position="743"/>
    </location>
</feature>
<dbReference type="GO" id="GO:0097110">
    <property type="term" value="F:scaffold protein binding"/>
    <property type="evidence" value="ECO:0007669"/>
    <property type="project" value="TreeGrafter"/>
</dbReference>
<accession>A0A9F5IX67</accession>
<dbReference type="InterPro" id="IPR017859">
    <property type="entry name" value="Treacle"/>
</dbReference>
<evidence type="ECO:0000313" key="4">
    <source>
        <dbReference type="RefSeq" id="XP_025025272.1"/>
    </source>
</evidence>
<feature type="compositionally biased region" description="Low complexity" evidence="1">
    <location>
        <begin position="413"/>
        <end position="422"/>
    </location>
</feature>
<evidence type="ECO:0000313" key="2">
    <source>
        <dbReference type="Proteomes" id="UP000695026"/>
    </source>
</evidence>
<feature type="compositionally biased region" description="Low complexity" evidence="1">
    <location>
        <begin position="370"/>
        <end position="402"/>
    </location>
</feature>
<name>A0A9F5IX67_PYTBI</name>
<dbReference type="GO" id="GO:0003723">
    <property type="term" value="F:RNA binding"/>
    <property type="evidence" value="ECO:0007669"/>
    <property type="project" value="TreeGrafter"/>
</dbReference>
<feature type="compositionally biased region" description="Polar residues" evidence="1">
    <location>
        <begin position="770"/>
        <end position="786"/>
    </location>
</feature>
<dbReference type="AlphaFoldDB" id="A0A9F5IX67"/>
<feature type="compositionally biased region" description="Basic residues" evidence="1">
    <location>
        <begin position="955"/>
        <end position="964"/>
    </location>
</feature>
<feature type="compositionally biased region" description="Polar residues" evidence="1">
    <location>
        <begin position="639"/>
        <end position="659"/>
    </location>
</feature>
<keyword evidence="2" id="KW-1185">Reference proteome</keyword>
<dbReference type="PANTHER" id="PTHR20787">
    <property type="entry name" value="TREACLE"/>
    <property type="match status" value="1"/>
</dbReference>
<feature type="compositionally biased region" description="Polar residues" evidence="1">
    <location>
        <begin position="97"/>
        <end position="111"/>
    </location>
</feature>
<feature type="compositionally biased region" description="Polar residues" evidence="1">
    <location>
        <begin position="319"/>
        <end position="330"/>
    </location>
</feature>
<feature type="region of interest" description="Disordered" evidence="1">
    <location>
        <begin position="767"/>
        <end position="1018"/>
    </location>
</feature>
<proteinExistence type="predicted"/>
<dbReference type="RefSeq" id="XP_025025272.1">
    <property type="nucleotide sequence ID" value="XM_025169504.1"/>
</dbReference>
<dbReference type="PANTHER" id="PTHR20787:SF10">
    <property type="entry name" value="TREACLE PROTEIN"/>
    <property type="match status" value="1"/>
</dbReference>